<proteinExistence type="predicted"/>
<dbReference type="EMBL" id="MIEK01000005">
    <property type="protein sequence ID" value="OEH83562.1"/>
    <property type="molecule type" value="Genomic_DNA"/>
</dbReference>
<dbReference type="AlphaFoldDB" id="A0A1E5L069"/>
<evidence type="ECO:0000313" key="1">
    <source>
        <dbReference type="EMBL" id="OEH83562.1"/>
    </source>
</evidence>
<dbReference type="RefSeq" id="WP_069697435.1">
    <property type="nucleotide sequence ID" value="NZ_JAGGMA010000012.1"/>
</dbReference>
<dbReference type="OrthoDB" id="9892525at2"/>
<dbReference type="Proteomes" id="UP000095256">
    <property type="component" value="Unassembled WGS sequence"/>
</dbReference>
<comment type="caution">
    <text evidence="1">The sequence shown here is derived from an EMBL/GenBank/DDBJ whole genome shotgun (WGS) entry which is preliminary data.</text>
</comment>
<accession>A0A1E5L069</accession>
<name>A0A1E5L069_9ENTE</name>
<organism evidence="1 2">
    <name type="scientific">Enterococcus rivorum</name>
    <dbReference type="NCBI Taxonomy" id="762845"/>
    <lineage>
        <taxon>Bacteria</taxon>
        <taxon>Bacillati</taxon>
        <taxon>Bacillota</taxon>
        <taxon>Bacilli</taxon>
        <taxon>Lactobacillales</taxon>
        <taxon>Enterococcaceae</taxon>
        <taxon>Enterococcus</taxon>
    </lineage>
</organism>
<dbReference type="STRING" id="762845.BCR26_08770"/>
<evidence type="ECO:0000313" key="2">
    <source>
        <dbReference type="Proteomes" id="UP000095256"/>
    </source>
</evidence>
<gene>
    <name evidence="1" type="ORF">BCR26_08770</name>
</gene>
<keyword evidence="2" id="KW-1185">Reference proteome</keyword>
<sequence>MENKLEVLLENGWELRIIATTTHVTIELYCIDSDETFDTILLSNISAIPLKELIAHANNLAENIPNYYYHMIELLNTIKAKEEQTLYRIQVEDIEEVVSDKKNLDTLIDKFTRGFSCLEDVQFFIQFAEDDINRERRNQLKEQLERRERANFN</sequence>
<reference evidence="1 2" key="1">
    <citation type="submission" date="2016-09" db="EMBL/GenBank/DDBJ databases">
        <authorList>
            <person name="Capua I."/>
            <person name="De Benedictis P."/>
            <person name="Joannis T."/>
            <person name="Lombin L.H."/>
            <person name="Cattoli G."/>
        </authorList>
    </citation>
    <scope>NUCLEOTIDE SEQUENCE [LARGE SCALE GENOMIC DNA]</scope>
    <source>
        <strain evidence="1 2">LMG 25899</strain>
    </source>
</reference>
<protein>
    <submittedName>
        <fullName evidence="1">Uncharacterized protein</fullName>
    </submittedName>
</protein>